<evidence type="ECO:0000313" key="4">
    <source>
        <dbReference type="Proteomes" id="UP001243420"/>
    </source>
</evidence>
<sequence length="183" mass="18664">MGQGAPLEPELPTFHDMGDGRLSVHGTAVALDDRGLLILGPAGSGKSGLAAGMIALGAALVVDDLVILSDDTAAGSLRVAAPPGRPLRLELRGLGLVEPPTAGPVPLVALLLLAPSAARLPEPASLTLFGRAVPLLRHPAHPDLAAKMMLWLGASRLRDPGAEPLPGAAAEHRSKRSSQKGRP</sequence>
<keyword evidence="3" id="KW-0808">Transferase</keyword>
<evidence type="ECO:0000256" key="1">
    <source>
        <dbReference type="SAM" id="MobiDB-lite"/>
    </source>
</evidence>
<feature type="region of interest" description="Disordered" evidence="1">
    <location>
        <begin position="161"/>
        <end position="183"/>
    </location>
</feature>
<organism evidence="3 4">
    <name type="scientific">Jannaschia ovalis</name>
    <dbReference type="NCBI Taxonomy" id="3038773"/>
    <lineage>
        <taxon>Bacteria</taxon>
        <taxon>Pseudomonadati</taxon>
        <taxon>Pseudomonadota</taxon>
        <taxon>Alphaproteobacteria</taxon>
        <taxon>Rhodobacterales</taxon>
        <taxon>Roseobacteraceae</taxon>
        <taxon>Jannaschia</taxon>
    </lineage>
</organism>
<dbReference type="SUPFAM" id="SSF53795">
    <property type="entry name" value="PEP carboxykinase-like"/>
    <property type="match status" value="1"/>
</dbReference>
<feature type="domain" description="HPr kinase/phosphorylase C-terminal" evidence="2">
    <location>
        <begin position="22"/>
        <end position="98"/>
    </location>
</feature>
<name>A0ABY8LFS7_9RHOB</name>
<keyword evidence="4" id="KW-1185">Reference proteome</keyword>
<proteinExistence type="predicted"/>
<reference evidence="3 4" key="1">
    <citation type="submission" date="2023-04" db="EMBL/GenBank/DDBJ databases">
        <title>Jannaschia ovalis sp. nov., a marine bacterium isolated from sea tidal flat.</title>
        <authorList>
            <person name="Kwon D.Y."/>
            <person name="Kim J.-J."/>
        </authorList>
    </citation>
    <scope>NUCLEOTIDE SEQUENCE [LARGE SCALE GENOMIC DNA]</scope>
    <source>
        <strain evidence="3 4">GRR-S6-38</strain>
    </source>
</reference>
<dbReference type="EMBL" id="CP122537">
    <property type="protein sequence ID" value="WGH79200.1"/>
    <property type="molecule type" value="Genomic_DNA"/>
</dbReference>
<evidence type="ECO:0000313" key="3">
    <source>
        <dbReference type="EMBL" id="WGH79200.1"/>
    </source>
</evidence>
<dbReference type="Proteomes" id="UP001243420">
    <property type="component" value="Chromosome"/>
</dbReference>
<protein>
    <submittedName>
        <fullName evidence="3">Serine kinase</fullName>
    </submittedName>
</protein>
<dbReference type="GO" id="GO:0016301">
    <property type="term" value="F:kinase activity"/>
    <property type="evidence" value="ECO:0007669"/>
    <property type="project" value="UniProtKB-KW"/>
</dbReference>
<dbReference type="InterPro" id="IPR027417">
    <property type="entry name" value="P-loop_NTPase"/>
</dbReference>
<dbReference type="InterPro" id="IPR011104">
    <property type="entry name" value="Hpr_kin/Pase_C"/>
</dbReference>
<dbReference type="Pfam" id="PF07475">
    <property type="entry name" value="Hpr_kinase_C"/>
    <property type="match status" value="1"/>
</dbReference>
<dbReference type="Gene3D" id="3.40.50.300">
    <property type="entry name" value="P-loop containing nucleotide triphosphate hydrolases"/>
    <property type="match status" value="1"/>
</dbReference>
<feature type="compositionally biased region" description="Basic residues" evidence="1">
    <location>
        <begin position="173"/>
        <end position="183"/>
    </location>
</feature>
<keyword evidence="3" id="KW-0418">Kinase</keyword>
<gene>
    <name evidence="3" type="ORF">P8627_02750</name>
</gene>
<evidence type="ECO:0000259" key="2">
    <source>
        <dbReference type="Pfam" id="PF07475"/>
    </source>
</evidence>
<accession>A0ABY8LFS7</accession>
<dbReference type="RefSeq" id="WP_279965985.1">
    <property type="nucleotide sequence ID" value="NZ_CP122537.1"/>
</dbReference>